<comment type="caution">
    <text evidence="1">The sequence shown here is derived from an EMBL/GenBank/DDBJ whole genome shotgun (WGS) entry which is preliminary data.</text>
</comment>
<evidence type="ECO:0000313" key="1">
    <source>
        <dbReference type="EMBL" id="KAJ0028319.1"/>
    </source>
</evidence>
<name>A0ACC0Y4B3_9ROSI</name>
<accession>A0ACC0Y4B3</accession>
<keyword evidence="2" id="KW-1185">Reference proteome</keyword>
<proteinExistence type="predicted"/>
<gene>
    <name evidence="1" type="ORF">Pint_36307</name>
</gene>
<evidence type="ECO:0000313" key="2">
    <source>
        <dbReference type="Proteomes" id="UP001163603"/>
    </source>
</evidence>
<sequence>MKLVRFSAIVHSIKSHLGLGNVPALSSYSTNIEERSSIISRWKGSMNALYRRISPIGDPSVSIVPLLDQWIEEGHPVDKEQLQAFIKELRFYRRFSHGLEVSVSFLGLLFFFFFL</sequence>
<protein>
    <submittedName>
        <fullName evidence="1">Uncharacterized protein</fullName>
    </submittedName>
</protein>
<organism evidence="1 2">
    <name type="scientific">Pistacia integerrima</name>
    <dbReference type="NCBI Taxonomy" id="434235"/>
    <lineage>
        <taxon>Eukaryota</taxon>
        <taxon>Viridiplantae</taxon>
        <taxon>Streptophyta</taxon>
        <taxon>Embryophyta</taxon>
        <taxon>Tracheophyta</taxon>
        <taxon>Spermatophyta</taxon>
        <taxon>Magnoliopsida</taxon>
        <taxon>eudicotyledons</taxon>
        <taxon>Gunneridae</taxon>
        <taxon>Pentapetalae</taxon>
        <taxon>rosids</taxon>
        <taxon>malvids</taxon>
        <taxon>Sapindales</taxon>
        <taxon>Anacardiaceae</taxon>
        <taxon>Pistacia</taxon>
    </lineage>
</organism>
<dbReference type="EMBL" id="CM047744">
    <property type="protein sequence ID" value="KAJ0028319.1"/>
    <property type="molecule type" value="Genomic_DNA"/>
</dbReference>
<dbReference type="Proteomes" id="UP001163603">
    <property type="component" value="Chromosome 9"/>
</dbReference>
<reference evidence="2" key="1">
    <citation type="journal article" date="2023" name="G3 (Bethesda)">
        <title>Genome assembly and association tests identify interacting loci associated with vigor, precocity, and sex in interspecific pistachio rootstocks.</title>
        <authorList>
            <person name="Palmer W."/>
            <person name="Jacygrad E."/>
            <person name="Sagayaradj S."/>
            <person name="Cavanaugh K."/>
            <person name="Han R."/>
            <person name="Bertier L."/>
            <person name="Beede B."/>
            <person name="Kafkas S."/>
            <person name="Golino D."/>
            <person name="Preece J."/>
            <person name="Michelmore R."/>
        </authorList>
    </citation>
    <scope>NUCLEOTIDE SEQUENCE [LARGE SCALE GENOMIC DNA]</scope>
</reference>